<keyword evidence="1 4" id="KW-0489">Methyltransferase</keyword>
<name>A0A521B992_SACCC</name>
<dbReference type="EMBL" id="FXTB01000001">
    <property type="protein sequence ID" value="SMO43649.1"/>
    <property type="molecule type" value="Genomic_DNA"/>
</dbReference>
<reference evidence="4 5" key="1">
    <citation type="submission" date="2017-05" db="EMBL/GenBank/DDBJ databases">
        <authorList>
            <person name="Varghese N."/>
            <person name="Submissions S."/>
        </authorList>
    </citation>
    <scope>NUCLEOTIDE SEQUENCE [LARGE SCALE GENOMIC DNA]</scope>
    <source>
        <strain evidence="4 5">DSM 27040</strain>
    </source>
</reference>
<dbReference type="GO" id="GO:0008168">
    <property type="term" value="F:methyltransferase activity"/>
    <property type="evidence" value="ECO:0007669"/>
    <property type="project" value="UniProtKB-KW"/>
</dbReference>
<proteinExistence type="predicted"/>
<evidence type="ECO:0000259" key="3">
    <source>
        <dbReference type="Pfam" id="PF13649"/>
    </source>
</evidence>
<dbReference type="Gene3D" id="3.40.50.150">
    <property type="entry name" value="Vaccinia Virus protein VP39"/>
    <property type="match status" value="1"/>
</dbReference>
<dbReference type="PANTHER" id="PTHR43861">
    <property type="entry name" value="TRANS-ACONITATE 2-METHYLTRANSFERASE-RELATED"/>
    <property type="match status" value="1"/>
</dbReference>
<dbReference type="Pfam" id="PF13649">
    <property type="entry name" value="Methyltransf_25"/>
    <property type="match status" value="1"/>
</dbReference>
<evidence type="ECO:0000256" key="2">
    <source>
        <dbReference type="ARBA" id="ARBA00022679"/>
    </source>
</evidence>
<dbReference type="CDD" id="cd02440">
    <property type="entry name" value="AdoMet_MTases"/>
    <property type="match status" value="1"/>
</dbReference>
<dbReference type="InterPro" id="IPR029063">
    <property type="entry name" value="SAM-dependent_MTases_sf"/>
</dbReference>
<dbReference type="SUPFAM" id="SSF53335">
    <property type="entry name" value="S-adenosyl-L-methionine-dependent methyltransferases"/>
    <property type="match status" value="1"/>
</dbReference>
<accession>A0A521B992</accession>
<evidence type="ECO:0000256" key="1">
    <source>
        <dbReference type="ARBA" id="ARBA00022603"/>
    </source>
</evidence>
<evidence type="ECO:0000313" key="4">
    <source>
        <dbReference type="EMBL" id="SMO43649.1"/>
    </source>
</evidence>
<keyword evidence="2 4" id="KW-0808">Transferase</keyword>
<protein>
    <submittedName>
        <fullName evidence="4">Methyltransferase domain-containing protein</fullName>
    </submittedName>
</protein>
<dbReference type="PANTHER" id="PTHR43861:SF1">
    <property type="entry name" value="TRANS-ACONITATE 2-METHYLTRANSFERASE"/>
    <property type="match status" value="1"/>
</dbReference>
<dbReference type="AlphaFoldDB" id="A0A521B992"/>
<dbReference type="InterPro" id="IPR041698">
    <property type="entry name" value="Methyltransf_25"/>
</dbReference>
<feature type="domain" description="Methyltransferase" evidence="3">
    <location>
        <begin position="41"/>
        <end position="129"/>
    </location>
</feature>
<organism evidence="4 5">
    <name type="scientific">Saccharicrinis carchari</name>
    <dbReference type="NCBI Taxonomy" id="1168039"/>
    <lineage>
        <taxon>Bacteria</taxon>
        <taxon>Pseudomonadati</taxon>
        <taxon>Bacteroidota</taxon>
        <taxon>Bacteroidia</taxon>
        <taxon>Marinilabiliales</taxon>
        <taxon>Marinilabiliaceae</taxon>
        <taxon>Saccharicrinis</taxon>
    </lineage>
</organism>
<sequence length="191" mass="22197">MDSDFYKNRRTVEKYIQMAKGFDGRDLIQKLKLYLLPHSHVLELGSGPGADFAILRKDFNVIGSDYSTEFLNRLRMRFPKDVFIELDAAKMDTALTFDCIYSNKVLHHLTNEELECSIQRQYEMLSANGIICHSFWKGSGTENFKGMFVNNHTEASLKDFFSHYFNILELSSYKEFETEDSLLYIGSKKKP</sequence>
<dbReference type="GO" id="GO:0032259">
    <property type="term" value="P:methylation"/>
    <property type="evidence" value="ECO:0007669"/>
    <property type="project" value="UniProtKB-KW"/>
</dbReference>
<evidence type="ECO:0000313" key="5">
    <source>
        <dbReference type="Proteomes" id="UP000319040"/>
    </source>
</evidence>
<dbReference type="Proteomes" id="UP000319040">
    <property type="component" value="Unassembled WGS sequence"/>
</dbReference>
<gene>
    <name evidence="4" type="ORF">SAMN06265379_101803</name>
</gene>
<keyword evidence="5" id="KW-1185">Reference proteome</keyword>